<evidence type="ECO:0000256" key="7">
    <source>
        <dbReference type="ARBA" id="ARBA00022833"/>
    </source>
</evidence>
<comment type="subcellular location">
    <subcellularLocation>
        <location evidence="2">Membrane</location>
        <topology evidence="2">Multi-pass membrane protein</topology>
    </subcellularLocation>
</comment>
<dbReference type="PANTHER" id="PTHR42837">
    <property type="entry name" value="REGULATOR OF SIGMA-E PROTEASE RSEP"/>
    <property type="match status" value="1"/>
</dbReference>
<dbReference type="NCBIfam" id="TIGR00054">
    <property type="entry name" value="RIP metalloprotease RseP"/>
    <property type="match status" value="1"/>
</dbReference>
<gene>
    <name evidence="13" type="ORF">SAMN05216526_0331</name>
</gene>
<dbReference type="InterPro" id="IPR041489">
    <property type="entry name" value="PDZ_6"/>
</dbReference>
<evidence type="ECO:0000313" key="13">
    <source>
        <dbReference type="EMBL" id="SIT65876.1"/>
    </source>
</evidence>
<dbReference type="CDD" id="cd06163">
    <property type="entry name" value="S2P-M50_PDZ_RseP-like"/>
    <property type="match status" value="2"/>
</dbReference>
<keyword evidence="6 11" id="KW-0378">Hydrolase</keyword>
<dbReference type="PANTHER" id="PTHR42837:SF2">
    <property type="entry name" value="MEMBRANE METALLOPROTEASE ARASP2, CHLOROPLASTIC-RELATED"/>
    <property type="match status" value="1"/>
</dbReference>
<dbReference type="AlphaFoldDB" id="A0A1R3VMV7"/>
<protein>
    <recommendedName>
        <fullName evidence="11">Zinc metalloprotease</fullName>
        <ecNumber evidence="11">3.4.24.-</ecNumber>
    </recommendedName>
</protein>
<dbReference type="STRING" id="233100.SAMN05216526_0331"/>
<dbReference type="GO" id="GO:0004222">
    <property type="term" value="F:metalloendopeptidase activity"/>
    <property type="evidence" value="ECO:0007669"/>
    <property type="project" value="InterPro"/>
</dbReference>
<keyword evidence="4 13" id="KW-0645">Protease</keyword>
<keyword evidence="7 11" id="KW-0862">Zinc</keyword>
<feature type="transmembrane region" description="Helical" evidence="11">
    <location>
        <begin position="427"/>
        <end position="445"/>
    </location>
</feature>
<proteinExistence type="inferred from homology"/>
<evidence type="ECO:0000313" key="14">
    <source>
        <dbReference type="Proteomes" id="UP000223759"/>
    </source>
</evidence>
<dbReference type="Proteomes" id="UP000223759">
    <property type="component" value="Unassembled WGS sequence"/>
</dbReference>
<keyword evidence="11" id="KW-0479">Metal-binding</keyword>
<organism evidence="13 14">
    <name type="scientific">Ectothiorhodosinus mongolicus</name>
    <dbReference type="NCBI Taxonomy" id="233100"/>
    <lineage>
        <taxon>Bacteria</taxon>
        <taxon>Pseudomonadati</taxon>
        <taxon>Pseudomonadota</taxon>
        <taxon>Gammaproteobacteria</taxon>
        <taxon>Chromatiales</taxon>
        <taxon>Ectothiorhodospiraceae</taxon>
        <taxon>Ectothiorhodosinus</taxon>
    </lineage>
</organism>
<evidence type="ECO:0000256" key="8">
    <source>
        <dbReference type="ARBA" id="ARBA00022989"/>
    </source>
</evidence>
<reference evidence="13 14" key="1">
    <citation type="submission" date="2017-01" db="EMBL/GenBank/DDBJ databases">
        <authorList>
            <person name="Mah S.A."/>
            <person name="Swanson W.J."/>
            <person name="Moy G.W."/>
            <person name="Vacquier V.D."/>
        </authorList>
    </citation>
    <scope>NUCLEOTIDE SEQUENCE [LARGE SCALE GENOMIC DNA]</scope>
    <source>
        <strain evidence="13 14">M9</strain>
    </source>
</reference>
<dbReference type="Pfam" id="PF17820">
    <property type="entry name" value="PDZ_6"/>
    <property type="match status" value="2"/>
</dbReference>
<feature type="transmembrane region" description="Helical" evidence="11">
    <location>
        <begin position="375"/>
        <end position="397"/>
    </location>
</feature>
<accession>A0A1R3VMV7</accession>
<evidence type="ECO:0000256" key="11">
    <source>
        <dbReference type="RuleBase" id="RU362031"/>
    </source>
</evidence>
<dbReference type="SMART" id="SM00228">
    <property type="entry name" value="PDZ"/>
    <property type="match status" value="2"/>
</dbReference>
<dbReference type="CDD" id="cd23081">
    <property type="entry name" value="cpPDZ_EcRseP-like"/>
    <property type="match status" value="1"/>
</dbReference>
<dbReference type="Pfam" id="PF02163">
    <property type="entry name" value="Peptidase_M50"/>
    <property type="match status" value="1"/>
</dbReference>
<evidence type="ECO:0000256" key="9">
    <source>
        <dbReference type="ARBA" id="ARBA00023049"/>
    </source>
</evidence>
<dbReference type="GO" id="GO:0006508">
    <property type="term" value="P:proteolysis"/>
    <property type="evidence" value="ECO:0007669"/>
    <property type="project" value="UniProtKB-KW"/>
</dbReference>
<comment type="cofactor">
    <cofactor evidence="1 11">
        <name>Zn(2+)</name>
        <dbReference type="ChEBI" id="CHEBI:29105"/>
    </cofactor>
</comment>
<dbReference type="Gene3D" id="2.30.42.10">
    <property type="match status" value="2"/>
</dbReference>
<dbReference type="GO" id="GO:0016020">
    <property type="term" value="C:membrane"/>
    <property type="evidence" value="ECO:0007669"/>
    <property type="project" value="UniProtKB-SubCell"/>
</dbReference>
<dbReference type="RefSeq" id="WP_076754368.1">
    <property type="nucleotide sequence ID" value="NZ_CP023018.1"/>
</dbReference>
<dbReference type="EC" id="3.4.24.-" evidence="11"/>
<evidence type="ECO:0000256" key="1">
    <source>
        <dbReference type="ARBA" id="ARBA00001947"/>
    </source>
</evidence>
<dbReference type="OrthoDB" id="9782003at2"/>
<evidence type="ECO:0000256" key="3">
    <source>
        <dbReference type="ARBA" id="ARBA00007931"/>
    </source>
</evidence>
<evidence type="ECO:0000256" key="6">
    <source>
        <dbReference type="ARBA" id="ARBA00022801"/>
    </source>
</evidence>
<dbReference type="InterPro" id="IPR004387">
    <property type="entry name" value="Pept_M50_Zn"/>
</dbReference>
<dbReference type="InterPro" id="IPR036034">
    <property type="entry name" value="PDZ_sf"/>
</dbReference>
<feature type="domain" description="PDZ" evidence="12">
    <location>
        <begin position="211"/>
        <end position="254"/>
    </location>
</feature>
<keyword evidence="8 11" id="KW-1133">Transmembrane helix</keyword>
<dbReference type="InterPro" id="IPR008915">
    <property type="entry name" value="Peptidase_M50"/>
</dbReference>
<dbReference type="EMBL" id="FTPK01000001">
    <property type="protein sequence ID" value="SIT65876.1"/>
    <property type="molecule type" value="Genomic_DNA"/>
</dbReference>
<sequence>MMFLLSIAAFLLAIGILITVHEYGHYWMARRCNVKVLRFSVGFGRPLFQRCSGADQTEYALAAIPLGGYVKMADERDESVAAEDLPRAFNRQTVGRRAAIVAAGPAANFLFAIFAFSLMFLVGMQGVRPVIGEVQPASVAAEAGFQPRDEIIEVGGRATPTWEQVALNLIDQGMNGDPIEVRVRTDSGQEFWRTLNIRDSRLLLGDGPLLGKLGISALQPWSEPVLGELLPDGAAARAGLMPGDRIRAVDGQAIGTWTAWVNSVRERPNAEIQLEIERQGRVFETRLRTDERFDNGQRIGMIGAFPYVDEAAVVALQTTVRYGIFESVSRGMQRTWDMSVLTLRVMWRLLTGEAALSNLAGPVGIAEYAGVSASVGLAAFLGFLGLVSISLGIINLLPIPMLDGGHLLYYLVEVIKGSPVSEALEAIGQRIGIVMIGLLMTLALYNDFTRIFG</sequence>
<evidence type="ECO:0000259" key="12">
    <source>
        <dbReference type="PROSITE" id="PS50106"/>
    </source>
</evidence>
<evidence type="ECO:0000256" key="10">
    <source>
        <dbReference type="ARBA" id="ARBA00023136"/>
    </source>
</evidence>
<feature type="transmembrane region" description="Helical" evidence="11">
    <location>
        <begin position="98"/>
        <end position="122"/>
    </location>
</feature>
<evidence type="ECO:0000256" key="5">
    <source>
        <dbReference type="ARBA" id="ARBA00022692"/>
    </source>
</evidence>
<dbReference type="InterPro" id="IPR001478">
    <property type="entry name" value="PDZ"/>
</dbReference>
<name>A0A1R3VMV7_9GAMM</name>
<keyword evidence="14" id="KW-1185">Reference proteome</keyword>
<keyword evidence="9 11" id="KW-0482">Metalloprotease</keyword>
<evidence type="ECO:0000256" key="4">
    <source>
        <dbReference type="ARBA" id="ARBA00022670"/>
    </source>
</evidence>
<dbReference type="GO" id="GO:0046872">
    <property type="term" value="F:metal ion binding"/>
    <property type="evidence" value="ECO:0007669"/>
    <property type="project" value="UniProtKB-KW"/>
</dbReference>
<evidence type="ECO:0000256" key="2">
    <source>
        <dbReference type="ARBA" id="ARBA00004141"/>
    </source>
</evidence>
<keyword evidence="5 11" id="KW-0812">Transmembrane</keyword>
<keyword evidence="10 11" id="KW-0472">Membrane</keyword>
<dbReference type="SUPFAM" id="SSF50156">
    <property type="entry name" value="PDZ domain-like"/>
    <property type="match status" value="2"/>
</dbReference>
<dbReference type="PROSITE" id="PS50106">
    <property type="entry name" value="PDZ"/>
    <property type="match status" value="1"/>
</dbReference>
<comment type="similarity">
    <text evidence="3 11">Belongs to the peptidase M50B family.</text>
</comment>